<dbReference type="Proteomes" id="UP000298111">
    <property type="component" value="Unassembled WGS sequence"/>
</dbReference>
<dbReference type="AlphaFoldDB" id="A0A8H1L9J1"/>
<reference evidence="3 4" key="1">
    <citation type="submission" date="2018-10" db="EMBL/GenBank/DDBJ databases">
        <title>Isolation of pseudouridimycin from Streptomyces albus DSM 40763.</title>
        <authorList>
            <person name="Rosenqvist P."/>
            <person name="Metsae-Ketelae M."/>
            <person name="Virta P."/>
        </authorList>
    </citation>
    <scope>NUCLEOTIDE SEQUENCE [LARGE SCALE GENOMIC DNA]</scope>
    <source>
        <strain evidence="3 4">DSM 40763</strain>
    </source>
</reference>
<name>A0A8H1L9J1_9ACTN</name>
<organism evidence="3 4">
    <name type="scientific">Streptomyces albus</name>
    <dbReference type="NCBI Taxonomy" id="1888"/>
    <lineage>
        <taxon>Bacteria</taxon>
        <taxon>Bacillati</taxon>
        <taxon>Actinomycetota</taxon>
        <taxon>Actinomycetes</taxon>
        <taxon>Kitasatosporales</taxon>
        <taxon>Streptomycetaceae</taxon>
        <taxon>Streptomyces</taxon>
    </lineage>
</organism>
<evidence type="ECO:0000256" key="1">
    <source>
        <dbReference type="SAM" id="MobiDB-lite"/>
    </source>
</evidence>
<protein>
    <submittedName>
        <fullName evidence="3">DUF317 domain-containing protein</fullName>
    </submittedName>
</protein>
<gene>
    <name evidence="3" type="ORF">D8771_21415</name>
</gene>
<feature type="domain" description="DUF317" evidence="2">
    <location>
        <begin position="9"/>
        <end position="62"/>
    </location>
</feature>
<dbReference type="InterPro" id="IPR005523">
    <property type="entry name" value="DUF317_SPDY"/>
</dbReference>
<evidence type="ECO:0000259" key="2">
    <source>
        <dbReference type="Pfam" id="PF03771"/>
    </source>
</evidence>
<dbReference type="EMBL" id="RCIY01000069">
    <property type="protein sequence ID" value="TGG80658.1"/>
    <property type="molecule type" value="Genomic_DNA"/>
</dbReference>
<comment type="caution">
    <text evidence="3">The sequence shown here is derived from an EMBL/GenBank/DDBJ whole genome shotgun (WGS) entry which is preliminary data.</text>
</comment>
<evidence type="ECO:0000313" key="3">
    <source>
        <dbReference type="EMBL" id="TGG80658.1"/>
    </source>
</evidence>
<accession>A0A8H1L9J1</accession>
<dbReference type="Pfam" id="PF03771">
    <property type="entry name" value="SPDY"/>
    <property type="match status" value="1"/>
</dbReference>
<sequence length="123" mass="13373">MRRARKPSRRPEFIHDADPRETAWTIAEYTSPVGERLWHATATATTPPQLLDTLLTSLADSDTPAPDSALTAKAVAVTIRALGDTDWTPAVDDRRMRWSAPGNSGGVEFDAHAAQSPTRPIPT</sequence>
<proteinExistence type="predicted"/>
<feature type="region of interest" description="Disordered" evidence="1">
    <location>
        <begin position="93"/>
        <end position="123"/>
    </location>
</feature>
<evidence type="ECO:0000313" key="4">
    <source>
        <dbReference type="Proteomes" id="UP000298111"/>
    </source>
</evidence>